<name>A0A8X6FPA9_TRICU</name>
<evidence type="ECO:0000313" key="1">
    <source>
        <dbReference type="EMBL" id="GFQ85433.1"/>
    </source>
</evidence>
<comment type="caution">
    <text evidence="1">The sequence shown here is derived from an EMBL/GenBank/DDBJ whole genome shotgun (WGS) entry which is preliminary data.</text>
</comment>
<evidence type="ECO:0000313" key="2">
    <source>
        <dbReference type="Proteomes" id="UP000887116"/>
    </source>
</evidence>
<dbReference type="Proteomes" id="UP000887116">
    <property type="component" value="Unassembled WGS sequence"/>
</dbReference>
<keyword evidence="2" id="KW-1185">Reference proteome</keyword>
<proteinExistence type="predicted"/>
<dbReference type="EMBL" id="BMAO01032884">
    <property type="protein sequence ID" value="GFQ85433.1"/>
    <property type="molecule type" value="Genomic_DNA"/>
</dbReference>
<sequence>MLSHHNQTFWKITEYRKSHCATFCSLSIRSRQHIRKHVRFEANANLRQIDDSQSRLSTPNMLDRSVIISALVLCPGQNERLWVSYMCLHCRGSSSIVEV</sequence>
<protein>
    <submittedName>
        <fullName evidence="1">Uncharacterized protein</fullName>
    </submittedName>
</protein>
<dbReference type="AlphaFoldDB" id="A0A8X6FPA9"/>
<reference evidence="1" key="1">
    <citation type="submission" date="2020-07" db="EMBL/GenBank/DDBJ databases">
        <title>Multicomponent nature underlies the extraordinary mechanical properties of spider dragline silk.</title>
        <authorList>
            <person name="Kono N."/>
            <person name="Nakamura H."/>
            <person name="Mori M."/>
            <person name="Yoshida Y."/>
            <person name="Ohtoshi R."/>
            <person name="Malay A.D."/>
            <person name="Moran D.A.P."/>
            <person name="Tomita M."/>
            <person name="Numata K."/>
            <person name="Arakawa K."/>
        </authorList>
    </citation>
    <scope>NUCLEOTIDE SEQUENCE</scope>
</reference>
<accession>A0A8X6FPA9</accession>
<gene>
    <name evidence="1" type="ORF">TNCT_98261</name>
</gene>
<organism evidence="1 2">
    <name type="scientific">Trichonephila clavata</name>
    <name type="common">Joro spider</name>
    <name type="synonym">Nephila clavata</name>
    <dbReference type="NCBI Taxonomy" id="2740835"/>
    <lineage>
        <taxon>Eukaryota</taxon>
        <taxon>Metazoa</taxon>
        <taxon>Ecdysozoa</taxon>
        <taxon>Arthropoda</taxon>
        <taxon>Chelicerata</taxon>
        <taxon>Arachnida</taxon>
        <taxon>Araneae</taxon>
        <taxon>Araneomorphae</taxon>
        <taxon>Entelegynae</taxon>
        <taxon>Araneoidea</taxon>
        <taxon>Nephilidae</taxon>
        <taxon>Trichonephila</taxon>
    </lineage>
</organism>